<dbReference type="InParanoid" id="A0A7R8V0M5"/>
<evidence type="ECO:0000313" key="3">
    <source>
        <dbReference type="Proteomes" id="UP000594454"/>
    </source>
</evidence>
<feature type="region of interest" description="Disordered" evidence="1">
    <location>
        <begin position="1"/>
        <end position="27"/>
    </location>
</feature>
<evidence type="ECO:0000256" key="1">
    <source>
        <dbReference type="SAM" id="MobiDB-lite"/>
    </source>
</evidence>
<dbReference type="AlphaFoldDB" id="A0A7R8V0M5"/>
<evidence type="ECO:0000313" key="2">
    <source>
        <dbReference type="EMBL" id="CAD7089936.1"/>
    </source>
</evidence>
<protein>
    <submittedName>
        <fullName evidence="2">Uncharacterized protein</fullName>
    </submittedName>
</protein>
<dbReference type="OrthoDB" id="6258237at2759"/>
<organism evidence="2 3">
    <name type="scientific">Hermetia illucens</name>
    <name type="common">Black soldier fly</name>
    <dbReference type="NCBI Taxonomy" id="343691"/>
    <lineage>
        <taxon>Eukaryota</taxon>
        <taxon>Metazoa</taxon>
        <taxon>Ecdysozoa</taxon>
        <taxon>Arthropoda</taxon>
        <taxon>Hexapoda</taxon>
        <taxon>Insecta</taxon>
        <taxon>Pterygota</taxon>
        <taxon>Neoptera</taxon>
        <taxon>Endopterygota</taxon>
        <taxon>Diptera</taxon>
        <taxon>Brachycera</taxon>
        <taxon>Stratiomyomorpha</taxon>
        <taxon>Stratiomyidae</taxon>
        <taxon>Hermetiinae</taxon>
        <taxon>Hermetia</taxon>
    </lineage>
</organism>
<sequence length="85" mass="9704">MMTETVVTVDPNRNPNPNPGQQPKPAGGALSWLKFNIDYFTTIPGILKAVELVRIANIFYYSVYSRIQWKQLRKLCSPYASSIVW</sequence>
<dbReference type="EMBL" id="LR899013">
    <property type="protein sequence ID" value="CAD7089936.1"/>
    <property type="molecule type" value="Genomic_DNA"/>
</dbReference>
<gene>
    <name evidence="2" type="ORF">HERILL_LOCUS12453</name>
</gene>
<name>A0A7R8V0M5_HERIL</name>
<proteinExistence type="predicted"/>
<reference evidence="2 3" key="1">
    <citation type="submission" date="2020-11" db="EMBL/GenBank/DDBJ databases">
        <authorList>
            <person name="Wallbank WR R."/>
            <person name="Pardo Diaz C."/>
            <person name="Kozak K."/>
            <person name="Martin S."/>
            <person name="Jiggins C."/>
            <person name="Moest M."/>
            <person name="Warren A I."/>
            <person name="Generalovic N T."/>
            <person name="Byers J.R.P. K."/>
            <person name="Montejo-Kovacevich G."/>
            <person name="Yen C E."/>
        </authorList>
    </citation>
    <scope>NUCLEOTIDE SEQUENCE [LARGE SCALE GENOMIC DNA]</scope>
</reference>
<keyword evidence="3" id="KW-1185">Reference proteome</keyword>
<dbReference type="Proteomes" id="UP000594454">
    <property type="component" value="Chromosome 5"/>
</dbReference>
<accession>A0A7R8V0M5</accession>